<dbReference type="Pfam" id="PF00126">
    <property type="entry name" value="HTH_1"/>
    <property type="match status" value="1"/>
</dbReference>
<evidence type="ECO:0000259" key="6">
    <source>
        <dbReference type="PROSITE" id="PS50931"/>
    </source>
</evidence>
<dbReference type="CDD" id="cd05466">
    <property type="entry name" value="PBP2_LTTR_substrate"/>
    <property type="match status" value="1"/>
</dbReference>
<accession>A0ABS0NV52</accession>
<comment type="function">
    <text evidence="1">NodD regulates the expression of the nodABCFE genes which encode other nodulation proteins. NodD is also a negative regulator of its own expression. Binds flavonoids as inducers.</text>
</comment>
<keyword evidence="3" id="KW-0805">Transcription regulation</keyword>
<dbReference type="EMBL" id="JACEGD010000001">
    <property type="protein sequence ID" value="MBH5384737.1"/>
    <property type="molecule type" value="Genomic_DNA"/>
</dbReference>
<name>A0ABS0NV52_9BRAD</name>
<evidence type="ECO:0000256" key="5">
    <source>
        <dbReference type="ARBA" id="ARBA00023163"/>
    </source>
</evidence>
<dbReference type="SUPFAM" id="SSF53850">
    <property type="entry name" value="Periplasmic binding protein-like II"/>
    <property type="match status" value="1"/>
</dbReference>
<dbReference type="InterPro" id="IPR036388">
    <property type="entry name" value="WH-like_DNA-bd_sf"/>
</dbReference>
<keyword evidence="8" id="KW-1185">Reference proteome</keyword>
<dbReference type="InterPro" id="IPR005119">
    <property type="entry name" value="LysR_subst-bd"/>
</dbReference>
<organism evidence="7 8">
    <name type="scientific">Bradyrhizobium diversitatis</name>
    <dbReference type="NCBI Taxonomy" id="2755406"/>
    <lineage>
        <taxon>Bacteria</taxon>
        <taxon>Pseudomonadati</taxon>
        <taxon>Pseudomonadota</taxon>
        <taxon>Alphaproteobacteria</taxon>
        <taxon>Hyphomicrobiales</taxon>
        <taxon>Nitrobacteraceae</taxon>
        <taxon>Bradyrhizobium</taxon>
    </lineage>
</organism>
<dbReference type="Gene3D" id="3.40.190.290">
    <property type="match status" value="1"/>
</dbReference>
<evidence type="ECO:0000313" key="7">
    <source>
        <dbReference type="EMBL" id="MBH5384737.1"/>
    </source>
</evidence>
<evidence type="ECO:0000256" key="2">
    <source>
        <dbReference type="ARBA" id="ARBA00009437"/>
    </source>
</evidence>
<keyword evidence="4" id="KW-0238">DNA-binding</keyword>
<dbReference type="InterPro" id="IPR050950">
    <property type="entry name" value="HTH-type_LysR_regulators"/>
</dbReference>
<dbReference type="RefSeq" id="WP_197964545.1">
    <property type="nucleotide sequence ID" value="NZ_JACEGD010000001.1"/>
</dbReference>
<evidence type="ECO:0000313" key="8">
    <source>
        <dbReference type="Proteomes" id="UP001194539"/>
    </source>
</evidence>
<reference evidence="7 8" key="1">
    <citation type="submission" date="2020-07" db="EMBL/GenBank/DDBJ databases">
        <title>Bradyrhizobium diversity isolated from nodules of indigenous legumes of Western Australia.</title>
        <authorList>
            <person name="Klepa M.S."/>
        </authorList>
    </citation>
    <scope>NUCLEOTIDE SEQUENCE [LARGE SCALE GENOMIC DNA]</scope>
    <source>
        <strain evidence="7 8">CNPSo 4019</strain>
    </source>
</reference>
<dbReference type="PRINTS" id="PR00039">
    <property type="entry name" value="HTHLYSR"/>
</dbReference>
<evidence type="ECO:0000256" key="4">
    <source>
        <dbReference type="ARBA" id="ARBA00023125"/>
    </source>
</evidence>
<dbReference type="InterPro" id="IPR036390">
    <property type="entry name" value="WH_DNA-bd_sf"/>
</dbReference>
<evidence type="ECO:0000256" key="3">
    <source>
        <dbReference type="ARBA" id="ARBA00023015"/>
    </source>
</evidence>
<dbReference type="SUPFAM" id="SSF46785">
    <property type="entry name" value="Winged helix' DNA-binding domain"/>
    <property type="match status" value="1"/>
</dbReference>
<dbReference type="Pfam" id="PF03466">
    <property type="entry name" value="LysR_substrate"/>
    <property type="match status" value="1"/>
</dbReference>
<dbReference type="PANTHER" id="PTHR30419">
    <property type="entry name" value="HTH-TYPE TRANSCRIPTIONAL REGULATOR YBHD"/>
    <property type="match status" value="1"/>
</dbReference>
<gene>
    <name evidence="7" type="ORF">H1B27_00345</name>
</gene>
<dbReference type="PANTHER" id="PTHR30419:SF8">
    <property type="entry name" value="NITROGEN ASSIMILATION TRANSCRIPTIONAL ACTIVATOR-RELATED"/>
    <property type="match status" value="1"/>
</dbReference>
<dbReference type="InterPro" id="IPR000847">
    <property type="entry name" value="LysR_HTH_N"/>
</dbReference>
<sequence length="298" mass="31667">MSDPFKGIPPLALRLLPLLEQSGNFSEAARALNVSQPAASKAIARAEETCGLSLVIRGRRPAALTAEGRILAEHAIRQDELAQHTARRLRDSRAHGSGLVRIGSFGASASTHILPGLVAAVARRRSGVLIEITERTDQPALQALRDGLVDFALVVENDDADLDLMPLARDRLVALIRTKDPLAQRATLDAKALSAPPFILSKGGSEPLIRAWFARSGHEPSIHHSIQQITSILAMVRAGMGVAIIAEMAVPETHAGVVVVPLSPGFPRTICLARRAGGFASHAAEIVWHTAAERALAS</sequence>
<keyword evidence="5" id="KW-0804">Transcription</keyword>
<feature type="domain" description="HTH lysR-type" evidence="6">
    <location>
        <begin position="13"/>
        <end position="65"/>
    </location>
</feature>
<protein>
    <submittedName>
        <fullName evidence="7">LysR family transcriptional regulator</fullName>
    </submittedName>
</protein>
<dbReference type="Proteomes" id="UP001194539">
    <property type="component" value="Unassembled WGS sequence"/>
</dbReference>
<evidence type="ECO:0000256" key="1">
    <source>
        <dbReference type="ARBA" id="ARBA00003502"/>
    </source>
</evidence>
<comment type="similarity">
    <text evidence="2">Belongs to the LysR transcriptional regulatory family.</text>
</comment>
<proteinExistence type="inferred from homology"/>
<comment type="caution">
    <text evidence="7">The sequence shown here is derived from an EMBL/GenBank/DDBJ whole genome shotgun (WGS) entry which is preliminary data.</text>
</comment>
<dbReference type="PROSITE" id="PS50931">
    <property type="entry name" value="HTH_LYSR"/>
    <property type="match status" value="1"/>
</dbReference>
<dbReference type="Gene3D" id="1.10.10.10">
    <property type="entry name" value="Winged helix-like DNA-binding domain superfamily/Winged helix DNA-binding domain"/>
    <property type="match status" value="1"/>
</dbReference>